<evidence type="ECO:0000256" key="5">
    <source>
        <dbReference type="ARBA" id="ARBA00023239"/>
    </source>
</evidence>
<dbReference type="GO" id="GO:0071555">
    <property type="term" value="P:cell wall organization"/>
    <property type="evidence" value="ECO:0007669"/>
    <property type="project" value="UniProtKB-KW"/>
</dbReference>
<comment type="similarity">
    <text evidence="7">Belongs to the transglycosylase MltG family.</text>
</comment>
<dbReference type="CDD" id="cd08010">
    <property type="entry name" value="MltG_like"/>
    <property type="match status" value="1"/>
</dbReference>
<dbReference type="AlphaFoldDB" id="A0AAE9XMJ9"/>
<dbReference type="EMBL" id="CP116805">
    <property type="protein sequence ID" value="WCL52792.1"/>
    <property type="molecule type" value="Genomic_DNA"/>
</dbReference>
<accession>A0AAE9XMJ9</accession>
<keyword evidence="7" id="KW-0997">Cell inner membrane</keyword>
<evidence type="ECO:0000256" key="2">
    <source>
        <dbReference type="ARBA" id="ARBA00022692"/>
    </source>
</evidence>
<keyword evidence="3 7" id="KW-1133">Transmembrane helix</keyword>
<evidence type="ECO:0000256" key="1">
    <source>
        <dbReference type="ARBA" id="ARBA00022475"/>
    </source>
</evidence>
<dbReference type="GO" id="GO:0008932">
    <property type="term" value="F:lytic endotransglycosylase activity"/>
    <property type="evidence" value="ECO:0007669"/>
    <property type="project" value="UniProtKB-UniRule"/>
</dbReference>
<reference evidence="8" key="1">
    <citation type="submission" date="2023-01" db="EMBL/GenBank/DDBJ databases">
        <title>The genome sequence of Kordiimonadaceae bacterium 6D33.</title>
        <authorList>
            <person name="Liu Y."/>
        </authorList>
    </citation>
    <scope>NUCLEOTIDE SEQUENCE</scope>
    <source>
        <strain evidence="8">6D33</strain>
    </source>
</reference>
<dbReference type="PANTHER" id="PTHR30518:SF2">
    <property type="entry name" value="ENDOLYTIC MUREIN TRANSGLYCOSYLASE"/>
    <property type="match status" value="1"/>
</dbReference>
<keyword evidence="5 7" id="KW-0456">Lyase</keyword>
<dbReference type="GO" id="GO:0005886">
    <property type="term" value="C:plasma membrane"/>
    <property type="evidence" value="ECO:0007669"/>
    <property type="project" value="UniProtKB-UniRule"/>
</dbReference>
<protein>
    <recommendedName>
        <fullName evidence="7">Endolytic murein transglycosylase</fullName>
        <ecNumber evidence="7">4.2.2.29</ecNumber>
    </recommendedName>
    <alternativeName>
        <fullName evidence="7">Peptidoglycan lytic transglycosylase</fullName>
    </alternativeName>
    <alternativeName>
        <fullName evidence="7">Peptidoglycan polymerization terminase</fullName>
    </alternativeName>
</protein>
<dbReference type="Pfam" id="PF02618">
    <property type="entry name" value="YceG"/>
    <property type="match status" value="1"/>
</dbReference>
<dbReference type="HAMAP" id="MF_02065">
    <property type="entry name" value="MltG"/>
    <property type="match status" value="1"/>
</dbReference>
<organism evidence="8 9">
    <name type="scientific">Gimibacter soli</name>
    <dbReference type="NCBI Taxonomy" id="3024400"/>
    <lineage>
        <taxon>Bacteria</taxon>
        <taxon>Pseudomonadati</taxon>
        <taxon>Pseudomonadota</taxon>
        <taxon>Alphaproteobacteria</taxon>
        <taxon>Kordiimonadales</taxon>
        <taxon>Temperatibacteraceae</taxon>
        <taxon>Gimibacter</taxon>
    </lineage>
</organism>
<keyword evidence="6 7" id="KW-0961">Cell wall biogenesis/degradation</keyword>
<evidence type="ECO:0000313" key="8">
    <source>
        <dbReference type="EMBL" id="WCL52792.1"/>
    </source>
</evidence>
<dbReference type="PANTHER" id="PTHR30518">
    <property type="entry name" value="ENDOLYTIC MUREIN TRANSGLYCOSYLASE"/>
    <property type="match status" value="1"/>
</dbReference>
<keyword evidence="2 7" id="KW-0812">Transmembrane</keyword>
<keyword evidence="9" id="KW-1185">Reference proteome</keyword>
<feature type="site" description="Important for catalytic activity" evidence="7">
    <location>
        <position position="204"/>
    </location>
</feature>
<dbReference type="KEGG" id="gso:PH603_09600"/>
<comment type="catalytic activity">
    <reaction evidence="7">
        <text>a peptidoglycan chain = a peptidoglycan chain with N-acetyl-1,6-anhydromuramyl-[peptide] at the reducing end + a peptidoglycan chain with N-acetylglucosamine at the non-reducing end.</text>
        <dbReference type="EC" id="4.2.2.29"/>
    </reaction>
</comment>
<dbReference type="NCBIfam" id="TIGR00247">
    <property type="entry name" value="endolytic transglycosylase MltG"/>
    <property type="match status" value="1"/>
</dbReference>
<dbReference type="EC" id="4.2.2.29" evidence="7"/>
<gene>
    <name evidence="7 8" type="primary">mltG</name>
    <name evidence="8" type="ORF">PH603_09600</name>
</gene>
<keyword evidence="4 7" id="KW-0472">Membrane</keyword>
<evidence type="ECO:0000256" key="6">
    <source>
        <dbReference type="ARBA" id="ARBA00023316"/>
    </source>
</evidence>
<keyword evidence="1 7" id="KW-1003">Cell membrane</keyword>
<dbReference type="RefSeq" id="WP_289502210.1">
    <property type="nucleotide sequence ID" value="NZ_CP116805.1"/>
</dbReference>
<comment type="function">
    <text evidence="7">Functions as a peptidoglycan terminase that cleaves nascent peptidoglycan strands endolytically to terminate their elongation.</text>
</comment>
<name>A0AAE9XMJ9_9PROT</name>
<dbReference type="InterPro" id="IPR003770">
    <property type="entry name" value="MLTG-like"/>
</dbReference>
<sequence>MFLKLLRLAGFLVLFLVIIGGVLGAALSRVMMLPSANSQNEYVYLAPGQGVLRAAYLSADAARSWQVRNIVLVAGVMGIERQLKAGEYELKPGTRLVDHLMAMRDGDTFKRRVAVPEGLSSAQVISLIKDAFGLELEGLTEPAEGSLQPDTWFYERGDKATALVARMQAAQAVFLKEAWETRAPGLPLRSPEEALVLASIVEKETGVASERPLVAAVFVNRLKKGMRLQSDPTVVYGVNGGQPLGRAIRKSDLAAENPYNTYVINGLPPTPIANPGRDTIRAVLDPAPVDYLYFVADGTGGHAFARTHDQHLKNVAAWRRVSQR</sequence>
<dbReference type="Gene3D" id="3.30.160.60">
    <property type="entry name" value="Classic Zinc Finger"/>
    <property type="match status" value="1"/>
</dbReference>
<evidence type="ECO:0000256" key="7">
    <source>
        <dbReference type="HAMAP-Rule" id="MF_02065"/>
    </source>
</evidence>
<evidence type="ECO:0000313" key="9">
    <source>
        <dbReference type="Proteomes" id="UP001217500"/>
    </source>
</evidence>
<dbReference type="Proteomes" id="UP001217500">
    <property type="component" value="Chromosome"/>
</dbReference>
<evidence type="ECO:0000256" key="3">
    <source>
        <dbReference type="ARBA" id="ARBA00022989"/>
    </source>
</evidence>
<dbReference type="GO" id="GO:0009252">
    <property type="term" value="P:peptidoglycan biosynthetic process"/>
    <property type="evidence" value="ECO:0007669"/>
    <property type="project" value="UniProtKB-UniRule"/>
</dbReference>
<proteinExistence type="inferred from homology"/>
<evidence type="ECO:0000256" key="4">
    <source>
        <dbReference type="ARBA" id="ARBA00023136"/>
    </source>
</evidence>